<dbReference type="PROSITE" id="PS51063">
    <property type="entry name" value="HTH_CRP_2"/>
    <property type="match status" value="1"/>
</dbReference>
<dbReference type="GO" id="GO:0003677">
    <property type="term" value="F:DNA binding"/>
    <property type="evidence" value="ECO:0007669"/>
    <property type="project" value="UniProtKB-KW"/>
</dbReference>
<dbReference type="SUPFAM" id="SSF51206">
    <property type="entry name" value="cAMP-binding domain-like"/>
    <property type="match status" value="1"/>
</dbReference>
<keyword evidence="3" id="KW-0804">Transcription</keyword>
<dbReference type="SUPFAM" id="SSF46785">
    <property type="entry name" value="Winged helix' DNA-binding domain"/>
    <property type="match status" value="1"/>
</dbReference>
<dbReference type="InterPro" id="IPR014710">
    <property type="entry name" value="RmlC-like_jellyroll"/>
</dbReference>
<dbReference type="SMART" id="SM00100">
    <property type="entry name" value="cNMP"/>
    <property type="match status" value="1"/>
</dbReference>
<dbReference type="PANTHER" id="PTHR24567">
    <property type="entry name" value="CRP FAMILY TRANSCRIPTIONAL REGULATORY PROTEIN"/>
    <property type="match status" value="1"/>
</dbReference>
<keyword evidence="1" id="KW-0805">Transcription regulation</keyword>
<name>A0A9X1VVN7_9BURK</name>
<dbReference type="InterPro" id="IPR036388">
    <property type="entry name" value="WH-like_DNA-bd_sf"/>
</dbReference>
<sequence length="220" mass="23159">MSQFASWDASSALAAGWAAAAGPGAAMRAGAGALIYAQGDVDPRFYLIRSGFVQASIERPDGQPLLLEIFGPGTLFGEGAAFDGLRRYVTTTAVTECELGVYEAPAIQRRMAAEPALALELIRIMSAKQRTLAQKLAGVTAALPADRVCELLRRIARMPGRGAGGCHVDLTHEEIGAMTGLSRVTVTRVLRQLAAQGLVVTGLRRIDIPPGSALLGIARY</sequence>
<keyword evidence="7" id="KW-1185">Reference proteome</keyword>
<reference evidence="6" key="1">
    <citation type="submission" date="2022-03" db="EMBL/GenBank/DDBJ databases">
        <authorList>
            <person name="Woo C.Y."/>
        </authorList>
    </citation>
    <scope>NUCLEOTIDE SEQUENCE</scope>
    <source>
        <strain evidence="6">CYS-02</strain>
    </source>
</reference>
<dbReference type="Proteomes" id="UP001139447">
    <property type="component" value="Unassembled WGS sequence"/>
</dbReference>
<dbReference type="InterPro" id="IPR036390">
    <property type="entry name" value="WH_DNA-bd_sf"/>
</dbReference>
<dbReference type="InterPro" id="IPR012318">
    <property type="entry name" value="HTH_CRP"/>
</dbReference>
<accession>A0A9X1VVN7</accession>
<comment type="caution">
    <text evidence="6">The sequence shown here is derived from an EMBL/GenBank/DDBJ whole genome shotgun (WGS) entry which is preliminary data.</text>
</comment>
<dbReference type="PROSITE" id="PS50042">
    <property type="entry name" value="CNMP_BINDING_3"/>
    <property type="match status" value="1"/>
</dbReference>
<evidence type="ECO:0000313" key="7">
    <source>
        <dbReference type="Proteomes" id="UP001139447"/>
    </source>
</evidence>
<evidence type="ECO:0000256" key="1">
    <source>
        <dbReference type="ARBA" id="ARBA00023015"/>
    </source>
</evidence>
<feature type="domain" description="HTH crp-type" evidence="5">
    <location>
        <begin position="146"/>
        <end position="212"/>
    </location>
</feature>
<evidence type="ECO:0000259" key="4">
    <source>
        <dbReference type="PROSITE" id="PS50042"/>
    </source>
</evidence>
<evidence type="ECO:0000259" key="5">
    <source>
        <dbReference type="PROSITE" id="PS51063"/>
    </source>
</evidence>
<dbReference type="EMBL" id="JALGBI010000001">
    <property type="protein sequence ID" value="MCJ0764232.1"/>
    <property type="molecule type" value="Genomic_DNA"/>
</dbReference>
<proteinExistence type="predicted"/>
<dbReference type="SMART" id="SM00419">
    <property type="entry name" value="HTH_CRP"/>
    <property type="match status" value="1"/>
</dbReference>
<dbReference type="Gene3D" id="1.10.10.10">
    <property type="entry name" value="Winged helix-like DNA-binding domain superfamily/Winged helix DNA-binding domain"/>
    <property type="match status" value="1"/>
</dbReference>
<dbReference type="CDD" id="cd00038">
    <property type="entry name" value="CAP_ED"/>
    <property type="match status" value="1"/>
</dbReference>
<dbReference type="Gene3D" id="2.60.120.10">
    <property type="entry name" value="Jelly Rolls"/>
    <property type="match status" value="1"/>
</dbReference>
<dbReference type="InterPro" id="IPR018490">
    <property type="entry name" value="cNMP-bd_dom_sf"/>
</dbReference>
<protein>
    <submittedName>
        <fullName evidence="6">Crp/Fnr family transcriptional regulator</fullName>
    </submittedName>
</protein>
<evidence type="ECO:0000313" key="6">
    <source>
        <dbReference type="EMBL" id="MCJ0764232.1"/>
    </source>
</evidence>
<evidence type="ECO:0000256" key="3">
    <source>
        <dbReference type="ARBA" id="ARBA00023163"/>
    </source>
</evidence>
<dbReference type="Pfam" id="PF13545">
    <property type="entry name" value="HTH_Crp_2"/>
    <property type="match status" value="1"/>
</dbReference>
<gene>
    <name evidence="6" type="ORF">MMF98_13535</name>
</gene>
<dbReference type="InterPro" id="IPR000595">
    <property type="entry name" value="cNMP-bd_dom"/>
</dbReference>
<dbReference type="GO" id="GO:0003700">
    <property type="term" value="F:DNA-binding transcription factor activity"/>
    <property type="evidence" value="ECO:0007669"/>
    <property type="project" value="TreeGrafter"/>
</dbReference>
<dbReference type="InterPro" id="IPR050397">
    <property type="entry name" value="Env_Response_Regulators"/>
</dbReference>
<dbReference type="RefSeq" id="WP_243306814.1">
    <property type="nucleotide sequence ID" value="NZ_JALGBI010000001.1"/>
</dbReference>
<keyword evidence="2" id="KW-0238">DNA-binding</keyword>
<organism evidence="6 7">
    <name type="scientific">Variovorax terrae</name>
    <dbReference type="NCBI Taxonomy" id="2923278"/>
    <lineage>
        <taxon>Bacteria</taxon>
        <taxon>Pseudomonadati</taxon>
        <taxon>Pseudomonadota</taxon>
        <taxon>Betaproteobacteria</taxon>
        <taxon>Burkholderiales</taxon>
        <taxon>Comamonadaceae</taxon>
        <taxon>Variovorax</taxon>
    </lineage>
</organism>
<dbReference type="GO" id="GO:0005829">
    <property type="term" value="C:cytosol"/>
    <property type="evidence" value="ECO:0007669"/>
    <property type="project" value="TreeGrafter"/>
</dbReference>
<dbReference type="AlphaFoldDB" id="A0A9X1VVN7"/>
<dbReference type="PANTHER" id="PTHR24567:SF74">
    <property type="entry name" value="HTH-TYPE TRANSCRIPTIONAL REGULATOR ARCR"/>
    <property type="match status" value="1"/>
</dbReference>
<feature type="domain" description="Cyclic nucleotide-binding" evidence="4">
    <location>
        <begin position="31"/>
        <end position="111"/>
    </location>
</feature>
<evidence type="ECO:0000256" key="2">
    <source>
        <dbReference type="ARBA" id="ARBA00023125"/>
    </source>
</evidence>
<dbReference type="Pfam" id="PF00027">
    <property type="entry name" value="cNMP_binding"/>
    <property type="match status" value="1"/>
</dbReference>